<dbReference type="PRINTS" id="PR00145">
    <property type="entry name" value="ARGSUCLYASE"/>
</dbReference>
<dbReference type="InterPro" id="IPR024083">
    <property type="entry name" value="Fumarase/histidase_N"/>
</dbReference>
<dbReference type="HAMAP" id="MF_00006">
    <property type="entry name" value="Arg_succ_lyase"/>
    <property type="match status" value="1"/>
</dbReference>
<dbReference type="Gene3D" id="1.10.40.30">
    <property type="entry name" value="Fumarase/aspartase (C-terminal domain)"/>
    <property type="match status" value="1"/>
</dbReference>
<dbReference type="PANTHER" id="PTHR43814:SF1">
    <property type="entry name" value="ARGININOSUCCINATE LYASE"/>
    <property type="match status" value="1"/>
</dbReference>
<dbReference type="SUPFAM" id="SSF48557">
    <property type="entry name" value="L-aspartase-like"/>
    <property type="match status" value="1"/>
</dbReference>
<proteinExistence type="inferred from homology"/>
<evidence type="ECO:0000256" key="3">
    <source>
        <dbReference type="ARBA" id="ARBA00012338"/>
    </source>
</evidence>
<dbReference type="InterPro" id="IPR000362">
    <property type="entry name" value="Fumarate_lyase_fam"/>
</dbReference>
<evidence type="ECO:0000259" key="7">
    <source>
        <dbReference type="Pfam" id="PF00206"/>
    </source>
</evidence>
<evidence type="ECO:0000313" key="9">
    <source>
        <dbReference type="EMBL" id="SPK70386.1"/>
    </source>
</evidence>
<sequence length="513" mass="56230">MESKVSRRLRQPPAPQVIQYIFQPRTTREFFNKNFDVLTQINLAHLVMLDRQDILDKTTTSTLANALLKIHQDGPDAVELDPAREDAYFNYEAHLIRLVGQNLGGRLHTARSRNDIGATNDRIRARGYVMRICAALVALCDSALEQADAYAGHVMPGYTHMQAAQPITYGYYFSALVEAWSRDIDRLQHVLETVDGCPMGACALAGTSFPIDRTLTSNLLGFSQPLGNALDSVASRDFALELSAALSILMITCSRMVQDFYIWSTPEYGFLTFPDSIAGTSSIMPQKKNPVVLEYLRGKTAHLVGLTSAALTTVKSTHFTHSGDSSRESTRTCWESCEEALKCLDLMALLVRDVQPERERMASRASNDFSAVTDLADLLVRNADLSFRDAHHIIGAVVRRALDERLPAIAITTGMIDDATQQQVGRRAALSAEDVAKCLDPICNVNGRQSYGAPAPQGVRERIGVQRSALKVRAEALASIERRIADAAASLEQHTLAIAAAGHAQHALTHANS</sequence>
<comment type="similarity">
    <text evidence="6">Belongs to the lyase 1 family. Argininosuccinate lyase subfamily.</text>
</comment>
<dbReference type="RefSeq" id="WP_115666332.1">
    <property type="nucleotide sequence ID" value="NZ_JAYMSA010000002.1"/>
</dbReference>
<feature type="domain" description="Argininosuccinate lyase C-terminal" evidence="8">
    <location>
        <begin position="369"/>
        <end position="444"/>
    </location>
</feature>
<evidence type="ECO:0000313" key="10">
    <source>
        <dbReference type="EMBL" id="SPK76936.1"/>
    </source>
</evidence>
<dbReference type="Pfam" id="PF00206">
    <property type="entry name" value="Lyase_1"/>
    <property type="match status" value="1"/>
</dbReference>
<evidence type="ECO:0000256" key="6">
    <source>
        <dbReference type="HAMAP-Rule" id="MF_00006"/>
    </source>
</evidence>
<dbReference type="AlphaFoldDB" id="A0A375IQK0"/>
<dbReference type="InterPro" id="IPR009049">
    <property type="entry name" value="Argininosuccinate_lyase"/>
</dbReference>
<evidence type="ECO:0000259" key="8">
    <source>
        <dbReference type="Pfam" id="PF14698"/>
    </source>
</evidence>
<dbReference type="EMBL" id="LT991977">
    <property type="protein sequence ID" value="SPK76936.1"/>
    <property type="molecule type" value="Genomic_DNA"/>
</dbReference>
<geneLocation type="plasmid" evidence="10">
    <name>II</name>
</geneLocation>
<dbReference type="PRINTS" id="PR00149">
    <property type="entry name" value="FUMRATELYASE"/>
</dbReference>
<dbReference type="InterPro" id="IPR022761">
    <property type="entry name" value="Fumarate_lyase_N"/>
</dbReference>
<dbReference type="GO" id="GO:0042450">
    <property type="term" value="P:L-arginine biosynthetic process via ornithine"/>
    <property type="evidence" value="ECO:0007669"/>
    <property type="project" value="UniProtKB-UniRule"/>
</dbReference>
<dbReference type="EMBL" id="OOEF01000046">
    <property type="protein sequence ID" value="SPK70386.1"/>
    <property type="molecule type" value="Genomic_DNA"/>
</dbReference>
<dbReference type="GO" id="GO:0004056">
    <property type="term" value="F:argininosuccinate lyase activity"/>
    <property type="evidence" value="ECO:0007669"/>
    <property type="project" value="UniProtKB-UniRule"/>
</dbReference>
<evidence type="ECO:0000313" key="11">
    <source>
        <dbReference type="Proteomes" id="UP000255505"/>
    </source>
</evidence>
<organism evidence="10 11">
    <name type="scientific">Cupriavidus taiwanensis</name>
    <dbReference type="NCBI Taxonomy" id="164546"/>
    <lineage>
        <taxon>Bacteria</taxon>
        <taxon>Pseudomonadati</taxon>
        <taxon>Pseudomonadota</taxon>
        <taxon>Betaproteobacteria</taxon>
        <taxon>Burkholderiales</taxon>
        <taxon>Burkholderiaceae</taxon>
        <taxon>Cupriavidus</taxon>
    </lineage>
</organism>
<evidence type="ECO:0000256" key="4">
    <source>
        <dbReference type="ARBA" id="ARBA00022571"/>
    </source>
</evidence>
<dbReference type="Gene3D" id="1.20.200.10">
    <property type="entry name" value="Fumarase/aspartase (Central domain)"/>
    <property type="match status" value="1"/>
</dbReference>
<dbReference type="Pfam" id="PF14698">
    <property type="entry name" value="ASL_C2"/>
    <property type="match status" value="1"/>
</dbReference>
<protein>
    <recommendedName>
        <fullName evidence="3 6">Argininosuccinate lyase</fullName>
        <shortName evidence="6">ASAL</shortName>
        <ecNumber evidence="3 6">4.3.2.1</ecNumber>
    </recommendedName>
    <alternativeName>
        <fullName evidence="6">Arginosuccinase</fullName>
    </alternativeName>
</protein>
<evidence type="ECO:0000256" key="1">
    <source>
        <dbReference type="ARBA" id="ARBA00000985"/>
    </source>
</evidence>
<dbReference type="CDD" id="cd01359">
    <property type="entry name" value="Argininosuccinate_lyase"/>
    <property type="match status" value="1"/>
</dbReference>
<dbReference type="GO" id="GO:0005829">
    <property type="term" value="C:cytosol"/>
    <property type="evidence" value="ECO:0007669"/>
    <property type="project" value="TreeGrafter"/>
</dbReference>
<keyword evidence="10" id="KW-0614">Plasmid</keyword>
<evidence type="ECO:0000256" key="2">
    <source>
        <dbReference type="ARBA" id="ARBA00004941"/>
    </source>
</evidence>
<keyword evidence="5 6" id="KW-0456">Lyase</keyword>
<dbReference type="Gene3D" id="1.10.275.10">
    <property type="entry name" value="Fumarase/aspartase (N-terminal domain)"/>
    <property type="match status" value="1"/>
</dbReference>
<dbReference type="InterPro" id="IPR029419">
    <property type="entry name" value="Arg_succ_lyase_C"/>
</dbReference>
<dbReference type="InterPro" id="IPR008948">
    <property type="entry name" value="L-Aspartase-like"/>
</dbReference>
<accession>A0A375IQK0</accession>
<dbReference type="Proteomes" id="UP000255505">
    <property type="component" value="Unassembled WGS sequence"/>
</dbReference>
<name>A0A375IQK0_9BURK</name>
<dbReference type="EC" id="4.3.2.1" evidence="3 6"/>
<keyword evidence="6" id="KW-0028">Amino-acid biosynthesis</keyword>
<comment type="subcellular location">
    <subcellularLocation>
        <location evidence="6">Cytoplasm</location>
    </subcellularLocation>
</comment>
<dbReference type="Proteomes" id="UP000255505">
    <property type="component" value="Plasmid II"/>
</dbReference>
<dbReference type="UniPathway" id="UPA00068">
    <property type="reaction ID" value="UER00114"/>
</dbReference>
<keyword evidence="6" id="KW-0963">Cytoplasm</keyword>
<dbReference type="NCBIfam" id="TIGR00838">
    <property type="entry name" value="argH"/>
    <property type="match status" value="1"/>
</dbReference>
<dbReference type="PANTHER" id="PTHR43814">
    <property type="entry name" value="ARGININOSUCCINATE LYASE"/>
    <property type="match status" value="1"/>
</dbReference>
<comment type="pathway">
    <text evidence="2 6">Amino-acid biosynthesis; L-arginine biosynthesis; L-arginine from L-ornithine and carbamoyl phosphate: step 3/3.</text>
</comment>
<reference evidence="10 11" key="1">
    <citation type="submission" date="2018-01" db="EMBL/GenBank/DDBJ databases">
        <authorList>
            <person name="Gaut B.S."/>
            <person name="Morton B.R."/>
            <person name="Clegg M.T."/>
            <person name="Duvall M.R."/>
        </authorList>
    </citation>
    <scope>NUCLEOTIDE SEQUENCE [LARGE SCALE GENOMIC DNA]</scope>
    <source>
        <strain evidence="10">Cupriavidus taiwanensis LMG 19425</strain>
        <plasmid evidence="11">Plasmid ii</plasmid>
    </source>
</reference>
<keyword evidence="4 6" id="KW-0055">Arginine biosynthesis</keyword>
<comment type="catalytic activity">
    <reaction evidence="1 6">
        <text>2-(N(omega)-L-arginino)succinate = fumarate + L-arginine</text>
        <dbReference type="Rhea" id="RHEA:24020"/>
        <dbReference type="ChEBI" id="CHEBI:29806"/>
        <dbReference type="ChEBI" id="CHEBI:32682"/>
        <dbReference type="ChEBI" id="CHEBI:57472"/>
        <dbReference type="EC" id="4.3.2.1"/>
    </reaction>
</comment>
<feature type="domain" description="Fumarate lyase N-terminal" evidence="7">
    <location>
        <begin position="57"/>
        <end position="305"/>
    </location>
</feature>
<evidence type="ECO:0000256" key="5">
    <source>
        <dbReference type="ARBA" id="ARBA00023239"/>
    </source>
</evidence>
<gene>
    <name evidence="6 10" type="primary">argH</name>
    <name evidence="10" type="ORF">CT19425_MP80565</name>
    <name evidence="9" type="ORF">CT19425_U500025</name>
</gene>